<dbReference type="GO" id="GO:0030141">
    <property type="term" value="C:secretory granule"/>
    <property type="evidence" value="ECO:0007669"/>
    <property type="project" value="TreeGrafter"/>
</dbReference>
<dbReference type="InterPro" id="IPR017025">
    <property type="entry name" value="Cancer-assoc_antigen_RCAS1"/>
</dbReference>
<feature type="region of interest" description="Disordered" evidence="1">
    <location>
        <begin position="91"/>
        <end position="110"/>
    </location>
</feature>
<protein>
    <submittedName>
        <fullName evidence="3">Conserved domain protein</fullName>
    </submittedName>
</protein>
<evidence type="ECO:0000256" key="1">
    <source>
        <dbReference type="SAM" id="MobiDB-lite"/>
    </source>
</evidence>
<organism evidence="2 3">
    <name type="scientific">Panagrellus redivivus</name>
    <name type="common">Microworm</name>
    <dbReference type="NCBI Taxonomy" id="6233"/>
    <lineage>
        <taxon>Eukaryota</taxon>
        <taxon>Metazoa</taxon>
        <taxon>Ecdysozoa</taxon>
        <taxon>Nematoda</taxon>
        <taxon>Chromadorea</taxon>
        <taxon>Rhabditida</taxon>
        <taxon>Tylenchina</taxon>
        <taxon>Panagrolaimomorpha</taxon>
        <taxon>Panagrolaimoidea</taxon>
        <taxon>Panagrolaimidae</taxon>
        <taxon>Panagrellus</taxon>
    </lineage>
</organism>
<sequence length="151" mass="17291">MSAITVILKKLLSGVLYVVNFVKRVFRLFYRPKESNIGELPRFVEPDSIVVNQNDSYNYNQIPPPQTQTSWNSWNDAAFGVESKIEEYRRKQAEAQNKANKGPAEPDYFSDLRPEIKAAKRIELPSSSPAQPRQNLFEFNEDAVNIDKPSV</sequence>
<feature type="compositionally biased region" description="Polar residues" evidence="1">
    <location>
        <begin position="125"/>
        <end position="134"/>
    </location>
</feature>
<dbReference type="AlphaFoldDB" id="A0A7E4UR11"/>
<keyword evidence="2" id="KW-1185">Reference proteome</keyword>
<dbReference type="WBParaSite" id="Pan_g11792.t1">
    <property type="protein sequence ID" value="Pan_g11792.t1"/>
    <property type="gene ID" value="Pan_g11792"/>
</dbReference>
<dbReference type="PANTHER" id="PTHR15208:SF2">
    <property type="entry name" value="RECEPTOR-BINDING CANCER ANTIGEN EXPRESSED ON SISO CELLS"/>
    <property type="match status" value="1"/>
</dbReference>
<name>A0A7E4UR11_PANRE</name>
<dbReference type="Proteomes" id="UP000492821">
    <property type="component" value="Unassembled WGS sequence"/>
</dbReference>
<accession>A0A7E4UR11</accession>
<proteinExistence type="predicted"/>
<reference evidence="2" key="1">
    <citation type="journal article" date="2013" name="Genetics">
        <title>The draft genome and transcriptome of Panagrellus redivivus are shaped by the harsh demands of a free-living lifestyle.</title>
        <authorList>
            <person name="Srinivasan J."/>
            <person name="Dillman A.R."/>
            <person name="Macchietto M.G."/>
            <person name="Heikkinen L."/>
            <person name="Lakso M."/>
            <person name="Fracchia K.M."/>
            <person name="Antoshechkin I."/>
            <person name="Mortazavi A."/>
            <person name="Wong G."/>
            <person name="Sternberg P.W."/>
        </authorList>
    </citation>
    <scope>NUCLEOTIDE SEQUENCE [LARGE SCALE GENOMIC DNA]</scope>
    <source>
        <strain evidence="2">MT8872</strain>
    </source>
</reference>
<dbReference type="PANTHER" id="PTHR15208">
    <property type="entry name" value="RECEPTOR-BINDING CANCER ANTIGEN EXPRESSED ON SISO CELLS CANCER ASSOCIATED SURFACE ANTIGEN RCAS1 ESTROGEN RECEPTOR-BINDING FRAGMENT- ASSOCIATED GENE 9 PROTEIN"/>
    <property type="match status" value="1"/>
</dbReference>
<reference evidence="3" key="2">
    <citation type="submission" date="2020-10" db="UniProtKB">
        <authorList>
            <consortium name="WormBaseParasite"/>
        </authorList>
    </citation>
    <scope>IDENTIFICATION</scope>
</reference>
<evidence type="ECO:0000313" key="3">
    <source>
        <dbReference type="WBParaSite" id="Pan_g11792.t1"/>
    </source>
</evidence>
<feature type="region of interest" description="Disordered" evidence="1">
    <location>
        <begin position="120"/>
        <end position="151"/>
    </location>
</feature>
<evidence type="ECO:0000313" key="2">
    <source>
        <dbReference type="Proteomes" id="UP000492821"/>
    </source>
</evidence>